<dbReference type="GO" id="GO:0005886">
    <property type="term" value="C:plasma membrane"/>
    <property type="evidence" value="ECO:0007669"/>
    <property type="project" value="UniProtKB-SubCell"/>
</dbReference>
<feature type="transmembrane region" description="Helical" evidence="8">
    <location>
        <begin position="923"/>
        <end position="954"/>
    </location>
</feature>
<dbReference type="AlphaFoldDB" id="A0A6N4W531"/>
<evidence type="ECO:0000313" key="11">
    <source>
        <dbReference type="Proteomes" id="UP000467249"/>
    </source>
</evidence>
<accession>A0A6N4W531</accession>
<feature type="transmembrane region" description="Helical" evidence="8">
    <location>
        <begin position="791"/>
        <end position="810"/>
    </location>
</feature>
<feature type="region of interest" description="Disordered" evidence="7">
    <location>
        <begin position="966"/>
        <end position="994"/>
    </location>
</feature>
<dbReference type="InterPro" id="IPR004869">
    <property type="entry name" value="MMPL_dom"/>
</dbReference>
<name>A0A6N4W531_9MYCO</name>
<evidence type="ECO:0000256" key="4">
    <source>
        <dbReference type="ARBA" id="ARBA00022692"/>
    </source>
</evidence>
<comment type="similarity">
    <text evidence="2">Belongs to the resistance-nodulation-cell division (RND) (TC 2.A.6) family. MmpL subfamily.</text>
</comment>
<evidence type="ECO:0000256" key="5">
    <source>
        <dbReference type="ARBA" id="ARBA00022989"/>
    </source>
</evidence>
<feature type="transmembrane region" description="Helical" evidence="8">
    <location>
        <begin position="376"/>
        <end position="398"/>
    </location>
</feature>
<feature type="transmembrane region" description="Helical" evidence="8">
    <location>
        <begin position="197"/>
        <end position="226"/>
    </location>
</feature>
<dbReference type="Pfam" id="PF03176">
    <property type="entry name" value="MMPL"/>
    <property type="match status" value="2"/>
</dbReference>
<dbReference type="FunFam" id="1.20.1640.10:FF:000020">
    <property type="entry name" value="Transmembrane transport protein MmpL10"/>
    <property type="match status" value="1"/>
</dbReference>
<keyword evidence="6 8" id="KW-0472">Membrane</keyword>
<sequence length="994" mass="106249">MSAPGDDTRTGFPRTIRSLAVPIILAWVAFTAAVNLLVPQVEKVGMANAVSMSPQDAPAVIAAKRMGQKFGESTSDSIAMVVLVGDQPLGDTAHRYYQTLIEKFTADPKHVEHVHDFWGDMITAAGVQSSDGKAAYVQLNLAGDQGSTEGNHSVDAVRKIITDTPAPPGLKAYVTGPAPLTTDSLEASDRGMIKMTVVTMIVITIMLALVYRSVSTVLLILAIVGIEMGAARGTVAVVGHLGVMDFSTFSVPLMTALAIAAGTDYAIFLIGRYHEARQNGEDPESAYYSAFHGVGHVILGSGLTIAGAMLTLRLTRLSYFSSLAYPSAMALIIVVAAALTVAPAILVVASRYGLLDPKRMLKTRGWRKVGTATVRWPKPILAAATSVVLLGLLAMIGYQTSYDDRRYIPADVPANVGYTAAEKHFSTARLNPDIMAIESDHDMRNPTDMIVLDRIAKALFRIKGIAMVQSITRPLGSPIAHSSIPYQISMSSVPITQNLQFLKQRVGDISTMSDDLSAMIASMQQMQTLMVKASDAMHATVGSANGMVDSAHRSVADMNTMKATLDQMRDHIADFDDQVRPFRNYFYWDPNCFNIPACFGVRSAFDAMDGVNTFSDNMASLQTDMTAMVDGMDKMVNGMGDIDTLGPQMVQRFGPIIATATAMQNTLQTIHSSVDGLINQMQQMTDTATAMGEAFDASKSDDYFYLPPEVFANPDFQKGLTLFLSPDGKAARLIITHDVNPASEQGISVVDDELSAAHEAVKGTALSGADIYLTGTAATYRDVQSGAKYDTMIAAFAALTLIFIVMLVITRALVASMVIVGTVVISLGAAFGLSVFIFERIIGIELNWIVLAFAVIILMAVGSDYNLLLVSRFKEEIGAGINTGIIRSMGSTGTVVTAAGLVFAFTMGSMISGDLLNVGQGGMTIGIGLLLDTLIVRSLMTPSIAAILGPWFWWPLKVRQRPAYSERMPAVPSQQQSTAAGDGADTEVPAPASR</sequence>
<feature type="transmembrane region" description="Helical" evidence="8">
    <location>
        <begin position="20"/>
        <end position="38"/>
    </location>
</feature>
<dbReference type="InterPro" id="IPR050545">
    <property type="entry name" value="Mycobact_MmpL"/>
</dbReference>
<feature type="transmembrane region" description="Helical" evidence="8">
    <location>
        <begin position="330"/>
        <end position="355"/>
    </location>
</feature>
<feature type="domain" description="Membrane transport protein MMPL" evidence="9">
    <location>
        <begin position="51"/>
        <end position="380"/>
    </location>
</feature>
<proteinExistence type="inferred from homology"/>
<keyword evidence="3" id="KW-1003">Cell membrane</keyword>
<evidence type="ECO:0000256" key="6">
    <source>
        <dbReference type="ARBA" id="ARBA00023136"/>
    </source>
</evidence>
<evidence type="ECO:0000259" key="9">
    <source>
        <dbReference type="Pfam" id="PF03176"/>
    </source>
</evidence>
<evidence type="ECO:0000256" key="7">
    <source>
        <dbReference type="SAM" id="MobiDB-lite"/>
    </source>
</evidence>
<feature type="transmembrane region" description="Helical" evidence="8">
    <location>
        <begin position="246"/>
        <end position="270"/>
    </location>
</feature>
<evidence type="ECO:0000313" key="10">
    <source>
        <dbReference type="EMBL" id="BBZ75162.1"/>
    </source>
</evidence>
<feature type="transmembrane region" description="Helical" evidence="8">
    <location>
        <begin position="848"/>
        <end position="868"/>
    </location>
</feature>
<dbReference type="KEGG" id="many:MANY_04990"/>
<evidence type="ECO:0000256" key="2">
    <source>
        <dbReference type="ARBA" id="ARBA00010157"/>
    </source>
</evidence>
<keyword evidence="11" id="KW-1185">Reference proteome</keyword>
<comment type="subcellular location">
    <subcellularLocation>
        <location evidence="1">Cell membrane</location>
        <topology evidence="1">Multi-pass membrane protein</topology>
    </subcellularLocation>
</comment>
<keyword evidence="4 8" id="KW-0812">Transmembrane</keyword>
<organism evidence="10 11">
    <name type="scientific">Mycolicibacterium anyangense</name>
    <dbReference type="NCBI Taxonomy" id="1431246"/>
    <lineage>
        <taxon>Bacteria</taxon>
        <taxon>Bacillati</taxon>
        <taxon>Actinomycetota</taxon>
        <taxon>Actinomycetes</taxon>
        <taxon>Mycobacteriales</taxon>
        <taxon>Mycobacteriaceae</taxon>
        <taxon>Mycolicibacterium</taxon>
    </lineage>
</organism>
<feature type="transmembrane region" description="Helical" evidence="8">
    <location>
        <begin position="290"/>
        <end position="310"/>
    </location>
</feature>
<reference evidence="10 11" key="1">
    <citation type="journal article" date="2019" name="Emerg. Microbes Infect.">
        <title>Comprehensive subspecies identification of 175 nontuberculous mycobacteria species based on 7547 genomic profiles.</title>
        <authorList>
            <person name="Matsumoto Y."/>
            <person name="Kinjo T."/>
            <person name="Motooka D."/>
            <person name="Nabeya D."/>
            <person name="Jung N."/>
            <person name="Uechi K."/>
            <person name="Horii T."/>
            <person name="Iida T."/>
            <person name="Fujita J."/>
            <person name="Nakamura S."/>
        </authorList>
    </citation>
    <scope>NUCLEOTIDE SEQUENCE [LARGE SCALE GENOMIC DNA]</scope>
    <source>
        <strain evidence="10 11">JCM 30275</strain>
    </source>
</reference>
<dbReference type="EMBL" id="AP022620">
    <property type="protein sequence ID" value="BBZ75162.1"/>
    <property type="molecule type" value="Genomic_DNA"/>
</dbReference>
<dbReference type="PANTHER" id="PTHR33406:SF6">
    <property type="entry name" value="MEMBRANE PROTEIN YDGH-RELATED"/>
    <property type="match status" value="1"/>
</dbReference>
<dbReference type="InterPro" id="IPR004707">
    <property type="entry name" value="MmpL_fam"/>
</dbReference>
<dbReference type="PANTHER" id="PTHR33406">
    <property type="entry name" value="MEMBRANE PROTEIN MJ1562-RELATED"/>
    <property type="match status" value="1"/>
</dbReference>
<dbReference type="Gene3D" id="1.20.1640.10">
    <property type="entry name" value="Multidrug efflux transporter AcrB transmembrane domain"/>
    <property type="match status" value="2"/>
</dbReference>
<dbReference type="Proteomes" id="UP000467249">
    <property type="component" value="Chromosome"/>
</dbReference>
<dbReference type="RefSeq" id="WP_246224171.1">
    <property type="nucleotide sequence ID" value="NZ_AP022620.1"/>
</dbReference>
<keyword evidence="5 8" id="KW-1133">Transmembrane helix</keyword>
<evidence type="ECO:0000256" key="3">
    <source>
        <dbReference type="ARBA" id="ARBA00022475"/>
    </source>
</evidence>
<feature type="transmembrane region" description="Helical" evidence="8">
    <location>
        <begin position="817"/>
        <end position="842"/>
    </location>
</feature>
<protein>
    <submittedName>
        <fullName evidence="10">Putative membrane protein, MmpL</fullName>
    </submittedName>
</protein>
<gene>
    <name evidence="10" type="ORF">MANY_04990</name>
</gene>
<dbReference type="SUPFAM" id="SSF82866">
    <property type="entry name" value="Multidrug efflux transporter AcrB transmembrane domain"/>
    <property type="match status" value="2"/>
</dbReference>
<evidence type="ECO:0000256" key="8">
    <source>
        <dbReference type="SAM" id="Phobius"/>
    </source>
</evidence>
<feature type="transmembrane region" description="Helical" evidence="8">
    <location>
        <begin position="889"/>
        <end position="911"/>
    </location>
</feature>
<feature type="domain" description="Membrane transport protein MMPL" evidence="9">
    <location>
        <begin position="634"/>
        <end position="963"/>
    </location>
</feature>
<evidence type="ECO:0000256" key="1">
    <source>
        <dbReference type="ARBA" id="ARBA00004651"/>
    </source>
</evidence>
<dbReference type="NCBIfam" id="TIGR00833">
    <property type="entry name" value="actII"/>
    <property type="match status" value="1"/>
</dbReference>